<dbReference type="AlphaFoldDB" id="A0A1C7NZR2"/>
<organism evidence="1 2">
    <name type="scientific">Pararhizobium polonicum</name>
    <dbReference type="NCBI Taxonomy" id="1612624"/>
    <lineage>
        <taxon>Bacteria</taxon>
        <taxon>Pseudomonadati</taxon>
        <taxon>Pseudomonadota</taxon>
        <taxon>Alphaproteobacteria</taxon>
        <taxon>Hyphomicrobiales</taxon>
        <taxon>Rhizobiaceae</taxon>
        <taxon>Rhizobium/Agrobacterium group</taxon>
        <taxon>Pararhizobium</taxon>
    </lineage>
</organism>
<dbReference type="RefSeq" id="WP_068955398.1">
    <property type="nucleotide sequence ID" value="NZ_LGLV01000010.1"/>
</dbReference>
<accession>A0A1C7NZR2</accession>
<name>A0A1C7NZR2_9HYPH</name>
<keyword evidence="2" id="KW-1185">Reference proteome</keyword>
<gene>
    <name evidence="1" type="ORF">ADU59_17415</name>
</gene>
<evidence type="ECO:0000313" key="1">
    <source>
        <dbReference type="EMBL" id="OBZ94440.1"/>
    </source>
</evidence>
<sequence length="228" mass="25690">MTIHIVGTSHILPLRQSLSNNGEGAGFEWYFANNTEYQAGEFIWTDEGLSHTAHGVTAIWEKLSRRRSVPIKAGDTVVAFGFDDRYDRYSFLAGNTDHVSSACRAQAMRDLVAESPALRMVALVRENQPRARAIMVEPPLLSRSEQLRKFVDHMVLKHRLHELCSQHAAVAKRYDAGYLVQAVETLQIEGDYIYTREEFMAPDGFHWGESGIETVRRDLMPALGLQAA</sequence>
<reference evidence="1 2" key="1">
    <citation type="journal article" date="2016" name="Syst. Appl. Microbiol.">
        <title>Pararhizobium polonicum sp. nov. isolated from tumors on stone fruit rootstocks.</title>
        <authorList>
            <person name="Pulawska J."/>
            <person name="Kuzmanovic N."/>
            <person name="Willems A."/>
            <person name="Pothier J.F."/>
        </authorList>
    </citation>
    <scope>NUCLEOTIDE SEQUENCE [LARGE SCALE GENOMIC DNA]</scope>
    <source>
        <strain evidence="1 2">F5.1</strain>
    </source>
</reference>
<protein>
    <submittedName>
        <fullName evidence="1">Uncharacterized protein</fullName>
    </submittedName>
</protein>
<proteinExistence type="predicted"/>
<evidence type="ECO:0000313" key="2">
    <source>
        <dbReference type="Proteomes" id="UP000093111"/>
    </source>
</evidence>
<comment type="caution">
    <text evidence="1">The sequence shown here is derived from an EMBL/GenBank/DDBJ whole genome shotgun (WGS) entry which is preliminary data.</text>
</comment>
<dbReference type="Proteomes" id="UP000093111">
    <property type="component" value="Unassembled WGS sequence"/>
</dbReference>
<dbReference type="SUPFAM" id="SSF52266">
    <property type="entry name" value="SGNH hydrolase"/>
    <property type="match status" value="1"/>
</dbReference>
<dbReference type="EMBL" id="LGLV01000010">
    <property type="protein sequence ID" value="OBZ94440.1"/>
    <property type="molecule type" value="Genomic_DNA"/>
</dbReference>